<evidence type="ECO:0000313" key="2">
    <source>
        <dbReference type="EMBL" id="KAK9128770.1"/>
    </source>
</evidence>
<dbReference type="EMBL" id="JBBNAF010000007">
    <property type="protein sequence ID" value="KAK9128770.1"/>
    <property type="molecule type" value="Genomic_DNA"/>
</dbReference>
<dbReference type="PANTHER" id="PTHR10598">
    <property type="entry name" value="SET1/ASH2 HISTONE METHYLTRANSFERASE COMPLEX SUBUNIT ASH2"/>
    <property type="match status" value="1"/>
</dbReference>
<dbReference type="InterPro" id="IPR037353">
    <property type="entry name" value="ASH2"/>
</dbReference>
<dbReference type="PANTHER" id="PTHR10598:SF0">
    <property type="entry name" value="SET1_ASH2 HISTONE METHYLTRANSFERASE COMPLEX SUBUNIT ASH2"/>
    <property type="match status" value="1"/>
</dbReference>
<evidence type="ECO:0000256" key="1">
    <source>
        <dbReference type="SAM" id="MobiDB-lite"/>
    </source>
</evidence>
<dbReference type="GO" id="GO:0048188">
    <property type="term" value="C:Set1C/COMPASS complex"/>
    <property type="evidence" value="ECO:0007669"/>
    <property type="project" value="InterPro"/>
</dbReference>
<accession>A0AAP0P583</accession>
<dbReference type="AlphaFoldDB" id="A0AAP0P583"/>
<proteinExistence type="predicted"/>
<feature type="compositionally biased region" description="Basic residues" evidence="1">
    <location>
        <begin position="1"/>
        <end position="13"/>
    </location>
</feature>
<dbReference type="GO" id="GO:0000976">
    <property type="term" value="F:transcription cis-regulatory region binding"/>
    <property type="evidence" value="ECO:0007669"/>
    <property type="project" value="TreeGrafter"/>
</dbReference>
<feature type="compositionally biased region" description="Gly residues" evidence="1">
    <location>
        <begin position="18"/>
        <end position="33"/>
    </location>
</feature>
<gene>
    <name evidence="2" type="ORF">Syun_017567</name>
</gene>
<keyword evidence="3" id="KW-1185">Reference proteome</keyword>
<evidence type="ECO:0000313" key="3">
    <source>
        <dbReference type="Proteomes" id="UP001420932"/>
    </source>
</evidence>
<dbReference type="Proteomes" id="UP001420932">
    <property type="component" value="Unassembled WGS sequence"/>
</dbReference>
<reference evidence="2 3" key="1">
    <citation type="submission" date="2024-01" db="EMBL/GenBank/DDBJ databases">
        <title>Genome assemblies of Stephania.</title>
        <authorList>
            <person name="Yang L."/>
        </authorList>
    </citation>
    <scope>NUCLEOTIDE SEQUENCE [LARGE SCALE GENOMIC DNA]</scope>
    <source>
        <strain evidence="2">YNDBR</strain>
        <tissue evidence="2">Leaf</tissue>
    </source>
</reference>
<comment type="caution">
    <text evidence="2">The sequence shown here is derived from an EMBL/GenBank/DDBJ whole genome shotgun (WGS) entry which is preliminary data.</text>
</comment>
<feature type="compositionally biased region" description="Basic and acidic residues" evidence="1">
    <location>
        <begin position="44"/>
        <end position="53"/>
    </location>
</feature>
<name>A0AAP0P583_9MAGN</name>
<protein>
    <submittedName>
        <fullName evidence="2">Uncharacterized protein</fullName>
    </submittedName>
</protein>
<feature type="region of interest" description="Disordered" evidence="1">
    <location>
        <begin position="1"/>
        <end position="54"/>
    </location>
</feature>
<sequence>MSKSTRKGKKKTKSNNGNGNGNNGNVNGSGGGEDNALITPIPRFPDRSDDSPESRICLSKVYKAEKVEISVDRMSAGSSKGYRMVRATRGVVEGLGILKLGF</sequence>
<organism evidence="2 3">
    <name type="scientific">Stephania yunnanensis</name>
    <dbReference type="NCBI Taxonomy" id="152371"/>
    <lineage>
        <taxon>Eukaryota</taxon>
        <taxon>Viridiplantae</taxon>
        <taxon>Streptophyta</taxon>
        <taxon>Embryophyta</taxon>
        <taxon>Tracheophyta</taxon>
        <taxon>Spermatophyta</taxon>
        <taxon>Magnoliopsida</taxon>
        <taxon>Ranunculales</taxon>
        <taxon>Menispermaceae</taxon>
        <taxon>Menispermoideae</taxon>
        <taxon>Cissampelideae</taxon>
        <taxon>Stephania</taxon>
    </lineage>
</organism>